<name>A0A194VSH3_CYTMA</name>
<evidence type="ECO:0000313" key="1">
    <source>
        <dbReference type="EMBL" id="KUI66952.1"/>
    </source>
</evidence>
<dbReference type="EMBL" id="CM003099">
    <property type="protein sequence ID" value="KUI66952.1"/>
    <property type="molecule type" value="Genomic_DNA"/>
</dbReference>
<gene>
    <name evidence="1" type="ORF">VM1G_02194</name>
</gene>
<sequence length="208" mass="24051">MAVDEARCGLRRIYIHLRKRPQLPRISLIHVSRQIGSLKFKVLEATDPLTAMDTKQPSCESTAGAKQDPVELPWMSRRDCLDVDLNDTFCLRPDGRRRIAPQALQDITHVAIKGLRHMTQLKRDTFLAVFGFDLLTLPSLREITLYHILMALEFKRCCQGERWECLPINPCLDYGEMTPIWKPLRMKINSLGGDRMRVILKYYKVDGE</sequence>
<dbReference type="AlphaFoldDB" id="A0A194VSH3"/>
<organism evidence="1 2">
    <name type="scientific">Cytospora mali</name>
    <name type="common">Apple Valsa canker fungus</name>
    <name type="synonym">Valsa mali</name>
    <dbReference type="NCBI Taxonomy" id="578113"/>
    <lineage>
        <taxon>Eukaryota</taxon>
        <taxon>Fungi</taxon>
        <taxon>Dikarya</taxon>
        <taxon>Ascomycota</taxon>
        <taxon>Pezizomycotina</taxon>
        <taxon>Sordariomycetes</taxon>
        <taxon>Sordariomycetidae</taxon>
        <taxon>Diaporthales</taxon>
        <taxon>Cytosporaceae</taxon>
        <taxon>Cytospora</taxon>
    </lineage>
</organism>
<proteinExistence type="predicted"/>
<accession>A0A194VSH3</accession>
<keyword evidence="2" id="KW-1185">Reference proteome</keyword>
<evidence type="ECO:0000313" key="2">
    <source>
        <dbReference type="Proteomes" id="UP000078559"/>
    </source>
</evidence>
<reference evidence="1" key="1">
    <citation type="submission" date="2014-12" db="EMBL/GenBank/DDBJ databases">
        <title>Genome Sequence of Valsa Canker Pathogens Uncovers a Specific Adaption of Colonization on Woody Bark.</title>
        <authorList>
            <person name="Yin Z."/>
            <person name="Liu H."/>
            <person name="Gao X."/>
            <person name="Li Z."/>
            <person name="Song N."/>
            <person name="Ke X."/>
            <person name="Dai Q."/>
            <person name="Wu Y."/>
            <person name="Sun Y."/>
            <person name="Xu J.-R."/>
            <person name="Kang Z.K."/>
            <person name="Wang L."/>
            <person name="Huang L."/>
        </authorList>
    </citation>
    <scope>NUCLEOTIDE SEQUENCE [LARGE SCALE GENOMIC DNA]</scope>
    <source>
        <strain evidence="1">03-8</strain>
    </source>
</reference>
<protein>
    <submittedName>
        <fullName evidence="1">Uncharacterized protein</fullName>
    </submittedName>
</protein>
<dbReference type="Proteomes" id="UP000078559">
    <property type="component" value="Chromosome 2"/>
</dbReference>